<proteinExistence type="predicted"/>
<sequence>MDHSALNRLLAGQDQLATRQQLLAHGVSKATIRHRAGRQWRVLLPSVYQMGMDQPTPRRRWIAALLHAGPRSVLAGSTAARWHGLDSAIDETTVRVVVPPPLRPRRTGFVVIRRSMLFDSGVRTVGPVRVSSPARAVVDHARELHGERQRAALFIEAVQKDLASVDELTEWLSRLRTRDAAALWPALEAAATGSWSVPEHDLLELVSTSTVLPEPMMNPILTDEFGRLLVSPDLWWDDVGFAAMVHSKRWHSNGEQWDETVERDGDLVAAGVIVAGVTPRRISDKPAAVLARLEQSYRTAEARPRPPVRAIARAA</sequence>
<reference evidence="1 2" key="1">
    <citation type="journal article" date="2013" name="ISME J.">
        <title>A metabolic model for members of the genus Tetrasphaera involved in enhanced biological phosphorus removal.</title>
        <authorList>
            <person name="Kristiansen R."/>
            <person name="Nguyen H.T.T."/>
            <person name="Saunders A.M."/>
            <person name="Nielsen J.L."/>
            <person name="Wimmer R."/>
            <person name="Le V.Q."/>
            <person name="McIlroy S.J."/>
            <person name="Petrovski S."/>
            <person name="Seviour R.J."/>
            <person name="Calteau A."/>
            <person name="Nielsen K.L."/>
            <person name="Nielsen P.H."/>
        </authorList>
    </citation>
    <scope>NUCLEOTIDE SEQUENCE [LARGE SCALE GENOMIC DNA]</scope>
    <source>
        <strain evidence="1 2">Lp2</strain>
    </source>
</reference>
<dbReference type="RefSeq" id="WP_010849946.1">
    <property type="nucleotide sequence ID" value="NZ_HF570956.1"/>
</dbReference>
<organism evidence="1 2">
    <name type="scientific">Phycicoccus elongatus Lp2</name>
    <dbReference type="NCBI Taxonomy" id="1193181"/>
    <lineage>
        <taxon>Bacteria</taxon>
        <taxon>Bacillati</taxon>
        <taxon>Actinomycetota</taxon>
        <taxon>Actinomycetes</taxon>
        <taxon>Micrococcales</taxon>
        <taxon>Intrasporangiaceae</taxon>
        <taxon>Phycicoccus</taxon>
    </lineage>
</organism>
<name>N0E2Y2_9MICO</name>
<gene>
    <name evidence="1" type="ORF">BN10_500026</name>
</gene>
<dbReference type="eggNOG" id="COG5340">
    <property type="taxonomic scope" value="Bacteria"/>
</dbReference>
<dbReference type="HOGENOM" id="CLU_070742_0_0_11"/>
<dbReference type="STRING" id="1193181.BN10_500026"/>
<comment type="caution">
    <text evidence="1">The sequence shown here is derived from an EMBL/GenBank/DDBJ whole genome shotgun (WGS) entry which is preliminary data.</text>
</comment>
<dbReference type="OrthoDB" id="4870610at2"/>
<dbReference type="AlphaFoldDB" id="N0E2Y2"/>
<keyword evidence="2" id="KW-1185">Reference proteome</keyword>
<accession>N0E2Y2</accession>
<evidence type="ECO:0000313" key="1">
    <source>
        <dbReference type="EMBL" id="CCH70090.1"/>
    </source>
</evidence>
<evidence type="ECO:0008006" key="3">
    <source>
        <dbReference type="Google" id="ProtNLM"/>
    </source>
</evidence>
<dbReference type="Proteomes" id="UP000013167">
    <property type="component" value="Unassembled WGS sequence"/>
</dbReference>
<dbReference type="EMBL" id="CAIZ01000120">
    <property type="protein sequence ID" value="CCH70090.1"/>
    <property type="molecule type" value="Genomic_DNA"/>
</dbReference>
<evidence type="ECO:0000313" key="2">
    <source>
        <dbReference type="Proteomes" id="UP000013167"/>
    </source>
</evidence>
<protein>
    <recommendedName>
        <fullName evidence="3">AbiEi antitoxin C-terminal domain-containing protein</fullName>
    </recommendedName>
</protein>